<accession>A0ABR7K5Y1</accession>
<keyword evidence="1" id="KW-0472">Membrane</keyword>
<feature type="transmembrane region" description="Helical" evidence="1">
    <location>
        <begin position="97"/>
        <end position="118"/>
    </location>
</feature>
<keyword evidence="1" id="KW-0812">Transmembrane</keyword>
<keyword evidence="3" id="KW-1185">Reference proteome</keyword>
<dbReference type="Proteomes" id="UP000611796">
    <property type="component" value="Unassembled WGS sequence"/>
</dbReference>
<organism evidence="2 3">
    <name type="scientific">Paeniclostridium hominis</name>
    <dbReference type="NCBI Taxonomy" id="2764329"/>
    <lineage>
        <taxon>Bacteria</taxon>
        <taxon>Bacillati</taxon>
        <taxon>Bacillota</taxon>
        <taxon>Clostridia</taxon>
        <taxon>Peptostreptococcales</taxon>
        <taxon>Peptostreptococcaceae</taxon>
        <taxon>Paeniclostridium</taxon>
    </lineage>
</organism>
<reference evidence="2 3" key="1">
    <citation type="submission" date="2020-08" db="EMBL/GenBank/DDBJ databases">
        <authorList>
            <person name="Liu C."/>
            <person name="Sun Q."/>
        </authorList>
    </citation>
    <scope>NUCLEOTIDE SEQUENCE [LARGE SCALE GENOMIC DNA]</scope>
    <source>
        <strain evidence="2 3">NSJ-45</strain>
    </source>
</reference>
<feature type="transmembrane region" description="Helical" evidence="1">
    <location>
        <begin position="73"/>
        <end position="90"/>
    </location>
</feature>
<dbReference type="EMBL" id="JACRWD010000005">
    <property type="protein sequence ID" value="MBC6004503.1"/>
    <property type="molecule type" value="Genomic_DNA"/>
</dbReference>
<dbReference type="RefSeq" id="WP_187006623.1">
    <property type="nucleotide sequence ID" value="NZ_JACRWD010000005.1"/>
</dbReference>
<evidence type="ECO:0000256" key="1">
    <source>
        <dbReference type="SAM" id="Phobius"/>
    </source>
</evidence>
<feature type="transmembrane region" description="Helical" evidence="1">
    <location>
        <begin position="124"/>
        <end position="148"/>
    </location>
</feature>
<comment type="caution">
    <text evidence="2">The sequence shown here is derived from an EMBL/GenBank/DDBJ whole genome shotgun (WGS) entry which is preliminary data.</text>
</comment>
<evidence type="ECO:0000313" key="2">
    <source>
        <dbReference type="EMBL" id="MBC6004503.1"/>
    </source>
</evidence>
<keyword evidence="1" id="KW-1133">Transmembrane helix</keyword>
<proteinExistence type="predicted"/>
<gene>
    <name evidence="2" type="ORF">H8891_11905</name>
</gene>
<protein>
    <recommendedName>
        <fullName evidence="4">DUF2232 domain-containing protein</fullName>
    </recommendedName>
</protein>
<sequence length="163" mass="19122">MSKKIAYTGILLALNIILLLLSNIIPINTVFFMGLASFLISIVIMEYGFKLGILFYIASSVLSFLVLPNKAQWLIYIFTFGIYGLIKYLVEKDRPFYIDILLKLVYANLSILSLYFMIKGIIYIPINIFTILVFQFAFLIYDYVYTLFIDYYEQRIRKIIKPR</sequence>
<dbReference type="Gene3D" id="1.10.1760.20">
    <property type="match status" value="1"/>
</dbReference>
<evidence type="ECO:0008006" key="4">
    <source>
        <dbReference type="Google" id="ProtNLM"/>
    </source>
</evidence>
<evidence type="ECO:0000313" key="3">
    <source>
        <dbReference type="Proteomes" id="UP000611796"/>
    </source>
</evidence>
<feature type="transmembrane region" description="Helical" evidence="1">
    <location>
        <begin position="12"/>
        <end position="40"/>
    </location>
</feature>
<name>A0ABR7K5Y1_9FIRM</name>